<protein>
    <recommendedName>
        <fullName evidence="3">Reverse transcriptase domain-containing protein</fullName>
    </recommendedName>
</protein>
<dbReference type="EMBL" id="BQNB010015716">
    <property type="protein sequence ID" value="GJT43295.1"/>
    <property type="molecule type" value="Genomic_DNA"/>
</dbReference>
<sequence length="123" mass="13796">MLTAKVRSQDNAGVASEVGNLDQEFYRSKATTEVISTSDSYFHAFGEKGHYANQCRKTTNNNAQGRAYMLRDRNAHQNPSIVTESPVCWAEVGDVQLTGPEIIHETTKKIVQIQQRLQAARDR</sequence>
<gene>
    <name evidence="1" type="ORF">Tco_0952010</name>
</gene>
<proteinExistence type="predicted"/>
<keyword evidence="2" id="KW-1185">Reference proteome</keyword>
<evidence type="ECO:0008006" key="3">
    <source>
        <dbReference type="Google" id="ProtNLM"/>
    </source>
</evidence>
<evidence type="ECO:0000313" key="1">
    <source>
        <dbReference type="EMBL" id="GJT43295.1"/>
    </source>
</evidence>
<reference evidence="1" key="1">
    <citation type="journal article" date="2022" name="Int. J. Mol. Sci.">
        <title>Draft Genome of Tanacetum Coccineum: Genomic Comparison of Closely Related Tanacetum-Family Plants.</title>
        <authorList>
            <person name="Yamashiro T."/>
            <person name="Shiraishi A."/>
            <person name="Nakayama K."/>
            <person name="Satake H."/>
        </authorList>
    </citation>
    <scope>NUCLEOTIDE SEQUENCE</scope>
</reference>
<reference evidence="1" key="2">
    <citation type="submission" date="2022-01" db="EMBL/GenBank/DDBJ databases">
        <authorList>
            <person name="Yamashiro T."/>
            <person name="Shiraishi A."/>
            <person name="Satake H."/>
            <person name="Nakayama K."/>
        </authorList>
    </citation>
    <scope>NUCLEOTIDE SEQUENCE</scope>
</reference>
<organism evidence="1 2">
    <name type="scientific">Tanacetum coccineum</name>
    <dbReference type="NCBI Taxonomy" id="301880"/>
    <lineage>
        <taxon>Eukaryota</taxon>
        <taxon>Viridiplantae</taxon>
        <taxon>Streptophyta</taxon>
        <taxon>Embryophyta</taxon>
        <taxon>Tracheophyta</taxon>
        <taxon>Spermatophyta</taxon>
        <taxon>Magnoliopsida</taxon>
        <taxon>eudicotyledons</taxon>
        <taxon>Gunneridae</taxon>
        <taxon>Pentapetalae</taxon>
        <taxon>asterids</taxon>
        <taxon>campanulids</taxon>
        <taxon>Asterales</taxon>
        <taxon>Asteraceae</taxon>
        <taxon>Asteroideae</taxon>
        <taxon>Anthemideae</taxon>
        <taxon>Anthemidinae</taxon>
        <taxon>Tanacetum</taxon>
    </lineage>
</organism>
<accession>A0ABQ5DVU2</accession>
<dbReference type="Proteomes" id="UP001151760">
    <property type="component" value="Unassembled WGS sequence"/>
</dbReference>
<name>A0ABQ5DVU2_9ASTR</name>
<evidence type="ECO:0000313" key="2">
    <source>
        <dbReference type="Proteomes" id="UP001151760"/>
    </source>
</evidence>
<comment type="caution">
    <text evidence="1">The sequence shown here is derived from an EMBL/GenBank/DDBJ whole genome shotgun (WGS) entry which is preliminary data.</text>
</comment>